<accession>A0ABU5QEQ2</accession>
<sequence length="373" mass="42267">MKKLIILVSFTICVALWGFKNIEEHPTLAIGATAPNFNLKGVDGKMYSLKSFAKAKVLAIVFTCNHCPTAQAYEERIKKIVSDYQAKGVQVIAISPNDPVSVRLDEMGYTDLGDSYNDMKIRAKEHRFNFPYLYDGDSEEASKQYGPVATPHIFLFDQQRVLRYSGRIDDVEKPTGTPKNNDARNAIEELLANKPVTVSKTKTFGCSIKWGGKRELAQQEKLDYAKEPVNIEVIDDEGIKKLLKNDSGKLRLINVWATWCGPCVAELPDFITINHMYRLRDFEFVTISADKPNKKDKALATLTRLQASNKNYIFNSEDAYKLIELIDPKWQGALPYTLLVEPNGKVVYQKQGQINPQEMKRLIVENPSVGRYF</sequence>
<evidence type="ECO:0000256" key="1">
    <source>
        <dbReference type="ARBA" id="ARBA00004196"/>
    </source>
</evidence>
<organism evidence="5 6">
    <name type="scientific">Arcicella rigui</name>
    <dbReference type="NCBI Taxonomy" id="797020"/>
    <lineage>
        <taxon>Bacteria</taxon>
        <taxon>Pseudomonadati</taxon>
        <taxon>Bacteroidota</taxon>
        <taxon>Cytophagia</taxon>
        <taxon>Cytophagales</taxon>
        <taxon>Flectobacillaceae</taxon>
        <taxon>Arcicella</taxon>
    </lineage>
</organism>
<dbReference type="InterPro" id="IPR013766">
    <property type="entry name" value="Thioredoxin_domain"/>
</dbReference>
<evidence type="ECO:0000313" key="6">
    <source>
        <dbReference type="Proteomes" id="UP001302949"/>
    </source>
</evidence>
<keyword evidence="2" id="KW-0201">Cytochrome c-type biogenesis</keyword>
<proteinExistence type="predicted"/>
<dbReference type="Gene3D" id="3.40.30.10">
    <property type="entry name" value="Glutaredoxin"/>
    <property type="match status" value="2"/>
</dbReference>
<comment type="subcellular location">
    <subcellularLocation>
        <location evidence="1">Cell envelope</location>
    </subcellularLocation>
</comment>
<comment type="caution">
    <text evidence="5">The sequence shown here is derived from an EMBL/GenBank/DDBJ whole genome shotgun (WGS) entry which is preliminary data.</text>
</comment>
<dbReference type="RefSeq" id="WP_323298489.1">
    <property type="nucleotide sequence ID" value="NZ_JAYFUM010000026.1"/>
</dbReference>
<name>A0ABU5QEQ2_9BACT</name>
<dbReference type="InterPro" id="IPR013740">
    <property type="entry name" value="Redoxin"/>
</dbReference>
<evidence type="ECO:0000259" key="4">
    <source>
        <dbReference type="PROSITE" id="PS51352"/>
    </source>
</evidence>
<dbReference type="CDD" id="cd02969">
    <property type="entry name" value="PRX_like1"/>
    <property type="match status" value="1"/>
</dbReference>
<dbReference type="PROSITE" id="PS00194">
    <property type="entry name" value="THIOREDOXIN_1"/>
    <property type="match status" value="1"/>
</dbReference>
<dbReference type="Pfam" id="PF00578">
    <property type="entry name" value="AhpC-TSA"/>
    <property type="match status" value="1"/>
</dbReference>
<feature type="domain" description="Thioredoxin" evidence="4">
    <location>
        <begin position="215"/>
        <end position="368"/>
    </location>
</feature>
<protein>
    <submittedName>
        <fullName evidence="5">Redoxin domain-containing protein</fullName>
    </submittedName>
</protein>
<dbReference type="InterPro" id="IPR036249">
    <property type="entry name" value="Thioredoxin-like_sf"/>
</dbReference>
<dbReference type="InterPro" id="IPR047262">
    <property type="entry name" value="PRX-like1"/>
</dbReference>
<evidence type="ECO:0000313" key="5">
    <source>
        <dbReference type="EMBL" id="MEA5141334.1"/>
    </source>
</evidence>
<dbReference type="EMBL" id="JAYFUM010000026">
    <property type="protein sequence ID" value="MEA5141334.1"/>
    <property type="molecule type" value="Genomic_DNA"/>
</dbReference>
<dbReference type="PROSITE" id="PS51352">
    <property type="entry name" value="THIOREDOXIN_2"/>
    <property type="match status" value="2"/>
</dbReference>
<dbReference type="InterPro" id="IPR000866">
    <property type="entry name" value="AhpC/TSA"/>
</dbReference>
<dbReference type="CDD" id="cd02966">
    <property type="entry name" value="TlpA_like_family"/>
    <property type="match status" value="1"/>
</dbReference>
<gene>
    <name evidence="5" type="ORF">VB248_19425</name>
</gene>
<dbReference type="PANTHER" id="PTHR43640">
    <property type="entry name" value="OS07G0260300 PROTEIN"/>
    <property type="match status" value="1"/>
</dbReference>
<dbReference type="PANTHER" id="PTHR43640:SF1">
    <property type="entry name" value="THIOREDOXIN-DEPENDENT PEROXIREDOXIN"/>
    <property type="match status" value="1"/>
</dbReference>
<keyword evidence="3" id="KW-0676">Redox-active center</keyword>
<feature type="domain" description="Thioredoxin" evidence="4">
    <location>
        <begin position="28"/>
        <end position="192"/>
    </location>
</feature>
<dbReference type="Pfam" id="PF08534">
    <property type="entry name" value="Redoxin"/>
    <property type="match status" value="1"/>
</dbReference>
<dbReference type="InterPro" id="IPR017937">
    <property type="entry name" value="Thioredoxin_CS"/>
</dbReference>
<reference evidence="5 6" key="1">
    <citation type="submission" date="2023-12" db="EMBL/GenBank/DDBJ databases">
        <title>Novel species of the genus Arcicella isolated from rivers.</title>
        <authorList>
            <person name="Lu H."/>
        </authorList>
    </citation>
    <scope>NUCLEOTIDE SEQUENCE [LARGE SCALE GENOMIC DNA]</scope>
    <source>
        <strain evidence="5 6">KCTC 23307</strain>
    </source>
</reference>
<dbReference type="Proteomes" id="UP001302949">
    <property type="component" value="Unassembled WGS sequence"/>
</dbReference>
<evidence type="ECO:0000256" key="3">
    <source>
        <dbReference type="ARBA" id="ARBA00023284"/>
    </source>
</evidence>
<dbReference type="SUPFAM" id="SSF52833">
    <property type="entry name" value="Thioredoxin-like"/>
    <property type="match status" value="2"/>
</dbReference>
<keyword evidence="6" id="KW-1185">Reference proteome</keyword>
<evidence type="ECO:0000256" key="2">
    <source>
        <dbReference type="ARBA" id="ARBA00022748"/>
    </source>
</evidence>